<evidence type="ECO:0000256" key="2">
    <source>
        <dbReference type="SAM" id="SignalP"/>
    </source>
</evidence>
<feature type="region of interest" description="Disordered" evidence="1">
    <location>
        <begin position="75"/>
        <end position="97"/>
    </location>
</feature>
<organism evidence="3 4">
    <name type="scientific">Luteimonas padinae</name>
    <dbReference type="NCBI Taxonomy" id="1714359"/>
    <lineage>
        <taxon>Bacteria</taxon>
        <taxon>Pseudomonadati</taxon>
        <taxon>Pseudomonadota</taxon>
        <taxon>Gammaproteobacteria</taxon>
        <taxon>Lysobacterales</taxon>
        <taxon>Lysobacteraceae</taxon>
        <taxon>Luteimonas</taxon>
    </lineage>
</organism>
<evidence type="ECO:0000313" key="3">
    <source>
        <dbReference type="EMBL" id="MFC0716690.1"/>
    </source>
</evidence>
<feature type="chain" id="PRO_5045926483" evidence="2">
    <location>
        <begin position="39"/>
        <end position="274"/>
    </location>
</feature>
<dbReference type="RefSeq" id="WP_189496302.1">
    <property type="nucleotide sequence ID" value="NZ_BMZT01000004.1"/>
</dbReference>
<reference evidence="3 4" key="1">
    <citation type="submission" date="2024-09" db="EMBL/GenBank/DDBJ databases">
        <authorList>
            <person name="Sun Q."/>
            <person name="Mori K."/>
        </authorList>
    </citation>
    <scope>NUCLEOTIDE SEQUENCE [LARGE SCALE GENOMIC DNA]</scope>
    <source>
        <strain evidence="3 4">KCTC 52403</strain>
    </source>
</reference>
<feature type="region of interest" description="Disordered" evidence="1">
    <location>
        <begin position="154"/>
        <end position="215"/>
    </location>
</feature>
<accession>A0ABV6STD2</accession>
<name>A0ABV6STD2_9GAMM</name>
<evidence type="ECO:0000313" key="4">
    <source>
        <dbReference type="Proteomes" id="UP001589898"/>
    </source>
</evidence>
<keyword evidence="4" id="KW-1185">Reference proteome</keyword>
<comment type="caution">
    <text evidence="3">The sequence shown here is derived from an EMBL/GenBank/DDBJ whole genome shotgun (WGS) entry which is preliminary data.</text>
</comment>
<dbReference type="EMBL" id="JBHLTF010000005">
    <property type="protein sequence ID" value="MFC0716690.1"/>
    <property type="molecule type" value="Genomic_DNA"/>
</dbReference>
<feature type="compositionally biased region" description="Pro residues" evidence="1">
    <location>
        <begin position="80"/>
        <end position="95"/>
    </location>
</feature>
<gene>
    <name evidence="3" type="ORF">ACFFFU_02785</name>
</gene>
<feature type="signal peptide" evidence="2">
    <location>
        <begin position="1"/>
        <end position="38"/>
    </location>
</feature>
<sequence length="274" mass="28901">MSALTARAARIAPLPASLAAAAMAVAVALTATGAPASAQDGADVTIYRCTGADGEVVIGNVPCPGDADQQVRSMVRPVDGTPPPRPAAAPPPASPQPVVQYVQAPAAQPLFECVREDGSTYESDTGIGEERWVPAWSGGGWPVGGYGRGHWRGRPDPGRAGIGTRGPTTRAGNGLSAPPVSRISIPHDPPRPDPDAAIGSRPRPPHGGHWQGAVGGYVERDPCTALPPMETCARLRERREALRRRFFNAQQVERDTLRVEERGLNARIDRDCRT</sequence>
<keyword evidence="2" id="KW-0732">Signal</keyword>
<evidence type="ECO:0000256" key="1">
    <source>
        <dbReference type="SAM" id="MobiDB-lite"/>
    </source>
</evidence>
<dbReference type="Proteomes" id="UP001589898">
    <property type="component" value="Unassembled WGS sequence"/>
</dbReference>
<proteinExistence type="predicted"/>
<protein>
    <submittedName>
        <fullName evidence="3">DUF4124 domain-containing protein</fullName>
    </submittedName>
</protein>